<organism evidence="1 2">
    <name type="scientific">Dictyobacter kobayashii</name>
    <dbReference type="NCBI Taxonomy" id="2014872"/>
    <lineage>
        <taxon>Bacteria</taxon>
        <taxon>Bacillati</taxon>
        <taxon>Chloroflexota</taxon>
        <taxon>Ktedonobacteria</taxon>
        <taxon>Ktedonobacterales</taxon>
        <taxon>Dictyobacteraceae</taxon>
        <taxon>Dictyobacter</taxon>
    </lineage>
</organism>
<dbReference type="Proteomes" id="UP000287188">
    <property type="component" value="Unassembled WGS sequence"/>
</dbReference>
<evidence type="ECO:0000313" key="2">
    <source>
        <dbReference type="Proteomes" id="UP000287188"/>
    </source>
</evidence>
<protein>
    <submittedName>
        <fullName evidence="1">Uncharacterized protein</fullName>
    </submittedName>
</protein>
<accession>A0A402AX59</accession>
<sequence length="283" mass="32655">MTTLTKRENTVDDHDSIPFSVQLSEQWLLERTYHAQLLNGKKLSIANLTEAMQQLIDIDIPLSSQSWKSLLPEKLPLKKSSNFCVPISTWQEITQEEAKAAYQQGKPVLLYGEHTWEHLQETPGIWRPNKNMRTIIYGNTPYPPEANSRTECAVCYLNVRQGIFSNETWKTWFPTDTTVLFNHHDQPITFFRPYVQFPFTTHYTIVDATGSVTEYPDREEALNGFVSTPLQEIKHGNTVQIVAPNFCYYHEVLCPSGTYRLEFFGPRMDEQGYKIKEQTPALG</sequence>
<reference evidence="2" key="1">
    <citation type="submission" date="2018-12" db="EMBL/GenBank/DDBJ databases">
        <title>Tengunoibacter tsumagoiensis gen. nov., sp. nov., Dictyobacter kobayashii sp. nov., D. alpinus sp. nov., and D. joshuensis sp. nov. and description of Dictyobacteraceae fam. nov. within the order Ktedonobacterales isolated from Tengu-no-mugimeshi.</title>
        <authorList>
            <person name="Wang C.M."/>
            <person name="Zheng Y."/>
            <person name="Sakai Y."/>
            <person name="Toyoda A."/>
            <person name="Minakuchi Y."/>
            <person name="Abe K."/>
            <person name="Yokota A."/>
            <person name="Yabe S."/>
        </authorList>
    </citation>
    <scope>NUCLEOTIDE SEQUENCE [LARGE SCALE GENOMIC DNA]</scope>
    <source>
        <strain evidence="2">Uno11</strain>
    </source>
</reference>
<evidence type="ECO:0000313" key="1">
    <source>
        <dbReference type="EMBL" id="GCE23686.1"/>
    </source>
</evidence>
<gene>
    <name evidence="1" type="ORF">KDK_74860</name>
</gene>
<dbReference type="EMBL" id="BIFS01000002">
    <property type="protein sequence ID" value="GCE23686.1"/>
    <property type="molecule type" value="Genomic_DNA"/>
</dbReference>
<comment type="caution">
    <text evidence="1">The sequence shown here is derived from an EMBL/GenBank/DDBJ whole genome shotgun (WGS) entry which is preliminary data.</text>
</comment>
<dbReference type="AlphaFoldDB" id="A0A402AX59"/>
<dbReference type="OrthoDB" id="156752at2"/>
<keyword evidence="2" id="KW-1185">Reference proteome</keyword>
<dbReference type="RefSeq" id="WP_126557072.1">
    <property type="nucleotide sequence ID" value="NZ_BIFS01000002.1"/>
</dbReference>
<proteinExistence type="predicted"/>
<name>A0A402AX59_9CHLR</name>